<proteinExistence type="predicted"/>
<dbReference type="Proteomes" id="UP000032214">
    <property type="component" value="Unassembled WGS sequence"/>
</dbReference>
<evidence type="ECO:0000313" key="2">
    <source>
        <dbReference type="Proteomes" id="UP000032214"/>
    </source>
</evidence>
<evidence type="ECO:0000313" key="1">
    <source>
        <dbReference type="EMBL" id="KIX85664.1"/>
    </source>
</evidence>
<dbReference type="EMBL" id="ARQD01000001">
    <property type="protein sequence ID" value="KIX85664.1"/>
    <property type="molecule type" value="Genomic_DNA"/>
</dbReference>
<organism evidence="1 2">
    <name type="scientific">candidate division TM6 bacterium JCVI TM6SC1</name>
    <dbReference type="NCBI Taxonomy" id="1306947"/>
    <lineage>
        <taxon>Bacteria</taxon>
        <taxon>Candidatus Babelota</taxon>
        <taxon>Vermiphilus</taxon>
    </lineage>
</organism>
<dbReference type="eggNOG" id="ENOG5033WH3">
    <property type="taxonomic scope" value="Bacteria"/>
</dbReference>
<accession>A0A0D2GQN3</accession>
<sequence length="426" mass="47723">MKALVRYYTIAVIISLYQNIFGNFDNYHFYRAQHFASELYEPRVAKDWLTSFDIWLGAGRAKHSHNDCGKTLHLFDIYGSSHLENIGCQVPGKNLNCASDLTVTNLYLDPIPVSGLEYRYTKGSFRIAEAGFSFIQNLTRGFFVQAYLPVRSLRSKIKQCTESVPGVPLCCTPLSPFAQTFVNSFDSIMSRYNISLQSRKQTGAGDLSLLLGYTYSYQGTATLDFIDAGARFGVLIPTSPAYDPRYIFNMPLGYHHAGFPFLLQLSIGAFEWLTVGADIGAIIFSSRTENIRIATAVNQPAWLRLTCTQARVRPGPILNGVGYVKADHICRGLSFWLAYSVAHQNKTDIWTDNSCLYNNTQTCYDPVRESWTMHVIHLMGEYDFTPLCAAWGMRLGLFYDIAAGGRRNFMASVGGGTCGLDIAWHF</sequence>
<reference evidence="1 2" key="1">
    <citation type="journal article" date="2013" name="Proc. Natl. Acad. Sci. U.S.A.">
        <title>Candidate phylum TM6 genome recovered from a hospital sink biofilm provides genomic insights into this uncultivated phylum.</title>
        <authorList>
            <person name="McLean J.S."/>
            <person name="Lombardo M.J."/>
            <person name="Badger J.H."/>
            <person name="Edlund A."/>
            <person name="Novotny M."/>
            <person name="Yee-Greenbaum J."/>
            <person name="Vyahhi N."/>
            <person name="Hall A.P."/>
            <person name="Yang Y."/>
            <person name="Dupont C.L."/>
            <person name="Ziegler M.G."/>
            <person name="Chitsaz H."/>
            <person name="Allen A.E."/>
            <person name="Yooseph S."/>
            <person name="Tesler G."/>
            <person name="Pevzner P.A."/>
            <person name="Friedman R.M."/>
            <person name="Nealson K.H."/>
            <person name="Venter J.C."/>
            <person name="Lasken R.S."/>
        </authorList>
    </citation>
    <scope>NUCLEOTIDE SEQUENCE [LARGE SCALE GENOMIC DNA]</scope>
    <source>
        <strain evidence="1 2">TM6SC1</strain>
    </source>
</reference>
<keyword evidence="2" id="KW-1185">Reference proteome</keyword>
<name>A0A0D2GQN3_9BACT</name>
<dbReference type="AlphaFoldDB" id="A0A0D2GQN3"/>
<gene>
    <name evidence="1" type="ORF">J120_01870</name>
</gene>
<protein>
    <submittedName>
        <fullName evidence="1">Uncharacterized protein</fullName>
    </submittedName>
</protein>
<dbReference type="STRING" id="1306947.J120_01870"/>
<comment type="caution">
    <text evidence="1">The sequence shown here is derived from an EMBL/GenBank/DDBJ whole genome shotgun (WGS) entry which is preliminary data.</text>
</comment>